<dbReference type="EMBL" id="JACLAX010000038">
    <property type="protein sequence ID" value="MBC2670932.1"/>
    <property type="molecule type" value="Genomic_DNA"/>
</dbReference>
<dbReference type="InterPro" id="IPR036680">
    <property type="entry name" value="SPOR-like_sf"/>
</dbReference>
<reference evidence="3 4" key="1">
    <citation type="submission" date="2020-08" db="EMBL/GenBank/DDBJ databases">
        <title>The genome sequence of type strain Novosphingobium piscinae KCTC 42194.</title>
        <authorList>
            <person name="Liu Y."/>
        </authorList>
    </citation>
    <scope>NUCLEOTIDE SEQUENCE [LARGE SCALE GENOMIC DNA]</scope>
    <source>
        <strain evidence="3 4">KCTC 42194</strain>
    </source>
</reference>
<keyword evidence="4" id="KW-1185">Reference proteome</keyword>
<dbReference type="RefSeq" id="WP_185680786.1">
    <property type="nucleotide sequence ID" value="NZ_JACLAX010000038.1"/>
</dbReference>
<evidence type="ECO:0000259" key="2">
    <source>
        <dbReference type="PROSITE" id="PS51724"/>
    </source>
</evidence>
<comment type="caution">
    <text evidence="3">The sequence shown here is derived from an EMBL/GenBank/DDBJ whole genome shotgun (WGS) entry which is preliminary data.</text>
</comment>
<organism evidence="3 4">
    <name type="scientific">Novosphingobium piscinae</name>
    <dbReference type="NCBI Taxonomy" id="1507448"/>
    <lineage>
        <taxon>Bacteria</taxon>
        <taxon>Pseudomonadati</taxon>
        <taxon>Pseudomonadota</taxon>
        <taxon>Alphaproteobacteria</taxon>
        <taxon>Sphingomonadales</taxon>
        <taxon>Sphingomonadaceae</taxon>
        <taxon>Novosphingobium</taxon>
    </lineage>
</organism>
<evidence type="ECO:0000256" key="1">
    <source>
        <dbReference type="SAM" id="MobiDB-lite"/>
    </source>
</evidence>
<dbReference type="GO" id="GO:0042834">
    <property type="term" value="F:peptidoglycan binding"/>
    <property type="evidence" value="ECO:0007669"/>
    <property type="project" value="InterPro"/>
</dbReference>
<dbReference type="AlphaFoldDB" id="A0A7X1KRN2"/>
<feature type="region of interest" description="Disordered" evidence="1">
    <location>
        <begin position="1"/>
        <end position="32"/>
    </location>
</feature>
<sequence>RSAPPAPAPAEAKPAARPAAAKPSPAAAPAPAAGPWRVQLGAFGVAANADALWARVKGRPELAGHPRANVRSGAVTKLQATGFASREAAGRACAALAGAGVSCLAVQD</sequence>
<dbReference type="SUPFAM" id="SSF110997">
    <property type="entry name" value="Sporulation related repeat"/>
    <property type="match status" value="1"/>
</dbReference>
<protein>
    <submittedName>
        <fullName evidence="3">SPOR domain-containing protein</fullName>
    </submittedName>
</protein>
<dbReference type="InterPro" id="IPR007730">
    <property type="entry name" value="SPOR-like_dom"/>
</dbReference>
<dbReference type="Proteomes" id="UP000551327">
    <property type="component" value="Unassembled WGS sequence"/>
</dbReference>
<evidence type="ECO:0000313" key="3">
    <source>
        <dbReference type="EMBL" id="MBC2670932.1"/>
    </source>
</evidence>
<dbReference type="Pfam" id="PF05036">
    <property type="entry name" value="SPOR"/>
    <property type="match status" value="1"/>
</dbReference>
<proteinExistence type="predicted"/>
<feature type="compositionally biased region" description="Low complexity" evidence="1">
    <location>
        <begin position="9"/>
        <end position="32"/>
    </location>
</feature>
<feature type="domain" description="SPOR" evidence="2">
    <location>
        <begin position="30"/>
        <end position="108"/>
    </location>
</feature>
<gene>
    <name evidence="3" type="ORF">H7F53_17390</name>
</gene>
<name>A0A7X1KRN2_9SPHN</name>
<feature type="non-terminal residue" evidence="3">
    <location>
        <position position="1"/>
    </location>
</feature>
<accession>A0A7X1KRN2</accession>
<dbReference type="PROSITE" id="PS51724">
    <property type="entry name" value="SPOR"/>
    <property type="match status" value="1"/>
</dbReference>
<dbReference type="Gene3D" id="3.30.70.1070">
    <property type="entry name" value="Sporulation related repeat"/>
    <property type="match status" value="1"/>
</dbReference>
<evidence type="ECO:0000313" key="4">
    <source>
        <dbReference type="Proteomes" id="UP000551327"/>
    </source>
</evidence>